<name>A0A1D8S395_9EURY</name>
<evidence type="ECO:0000259" key="3">
    <source>
        <dbReference type="Pfam" id="PF04967"/>
    </source>
</evidence>
<dbReference type="PANTHER" id="PTHR34236">
    <property type="entry name" value="DIMETHYL SULFOXIDE REDUCTASE TRANSCRIPTIONAL ACTIVATOR"/>
    <property type="match status" value="1"/>
</dbReference>
<feature type="domain" description="HTH bat-type" evidence="3">
    <location>
        <begin position="131"/>
        <end position="182"/>
    </location>
</feature>
<dbReference type="PANTHER" id="PTHR34236:SF1">
    <property type="entry name" value="DIMETHYL SULFOXIDE REDUCTASE TRANSCRIPTIONAL ACTIVATOR"/>
    <property type="match status" value="1"/>
</dbReference>
<evidence type="ECO:0000313" key="5">
    <source>
        <dbReference type="Proteomes" id="UP000185608"/>
    </source>
</evidence>
<dbReference type="AlphaFoldDB" id="A0A1D8S395"/>
<dbReference type="KEGG" id="halh:HTSR_0625"/>
<dbReference type="EMBL" id="CP016070">
    <property type="protein sequence ID" value="AOW79818.1"/>
    <property type="molecule type" value="Genomic_DNA"/>
</dbReference>
<evidence type="ECO:0000313" key="4">
    <source>
        <dbReference type="EMBL" id="AOW79818.1"/>
    </source>
</evidence>
<dbReference type="InterPro" id="IPR007050">
    <property type="entry name" value="HTH_bacterioopsin"/>
</dbReference>
<dbReference type="InterPro" id="IPR013324">
    <property type="entry name" value="RNA_pol_sigma_r3/r4-like"/>
</dbReference>
<dbReference type="Pfam" id="PF04967">
    <property type="entry name" value="HTH_10"/>
    <property type="match status" value="1"/>
</dbReference>
<keyword evidence="2" id="KW-0804">Transcription</keyword>
<sequence>MRTVEQQGKECTIELVTDDLDEYCQTIDNNDGVCTASACEDHNSSKLVRISAPRPDSCICTAFQEQDFTPQIQGYTKETVIITTTFSSRERFKSLVTDLKGLAEQVCVVRLQKVNLEEAEPQRHRVDTSTLTETQREFLQLALAKGYFESPREISQAELADELDISPSMVSRRVRAIEQRLFSQLETTLGFQ</sequence>
<evidence type="ECO:0000256" key="1">
    <source>
        <dbReference type="ARBA" id="ARBA00023015"/>
    </source>
</evidence>
<dbReference type="Gene3D" id="1.10.10.10">
    <property type="entry name" value="Winged helix-like DNA-binding domain superfamily/Winged helix DNA-binding domain"/>
    <property type="match status" value="1"/>
</dbReference>
<accession>A0A1D8S395</accession>
<dbReference type="SUPFAM" id="SSF88659">
    <property type="entry name" value="Sigma3 and sigma4 domains of RNA polymerase sigma factors"/>
    <property type="match status" value="1"/>
</dbReference>
<dbReference type="Proteomes" id="UP000185608">
    <property type="component" value="Chromosome"/>
</dbReference>
<keyword evidence="1" id="KW-0805">Transcription regulation</keyword>
<dbReference type="InterPro" id="IPR036388">
    <property type="entry name" value="WH-like_DNA-bd_sf"/>
</dbReference>
<protein>
    <submittedName>
        <fullName evidence="4">Transcriptional regulator</fullName>
    </submittedName>
</protein>
<evidence type="ECO:0000256" key="2">
    <source>
        <dbReference type="ARBA" id="ARBA00023163"/>
    </source>
</evidence>
<gene>
    <name evidence="4" type="ORF">HTSR_0625</name>
</gene>
<proteinExistence type="predicted"/>
<reference evidence="4 5" key="1">
    <citation type="submission" date="2016-06" db="EMBL/GenBank/DDBJ databases">
        <title>Discovery of anaerobic lithoheterotrophic haloarchaeon capable of sulfur respiration by hydrogen and formate.</title>
        <authorList>
            <person name="Sorokin D.Y."/>
            <person name="Kublanov I.V."/>
            <person name="Roman P."/>
            <person name="Sinninghe Damste J.S."/>
            <person name="Golyshin P.N."/>
            <person name="Rojo D."/>
            <person name="Ciordia S."/>
            <person name="Mena Md.C."/>
            <person name="Ferrer M."/>
            <person name="Smedile F."/>
            <person name="Messina E."/>
            <person name="La Cono V."/>
            <person name="Yakimov M.M."/>
        </authorList>
    </citation>
    <scope>NUCLEOTIDE SEQUENCE [LARGE SCALE GENOMIC DNA]</scope>
    <source>
        <strain evidence="4 5">HTSR1</strain>
    </source>
</reference>
<organism evidence="4 5">
    <name type="scientific">Halodesulfurarchaeum formicicum</name>
    <dbReference type="NCBI Taxonomy" id="1873524"/>
    <lineage>
        <taxon>Archaea</taxon>
        <taxon>Methanobacteriati</taxon>
        <taxon>Methanobacteriota</taxon>
        <taxon>Stenosarchaea group</taxon>
        <taxon>Halobacteria</taxon>
        <taxon>Halobacteriales</taxon>
        <taxon>Halobacteriaceae</taxon>
        <taxon>Halodesulfurarchaeum</taxon>
    </lineage>
</organism>